<evidence type="ECO:0000259" key="11">
    <source>
        <dbReference type="Pfam" id="PF26002"/>
    </source>
</evidence>
<comment type="similarity">
    <text evidence="2 9">Belongs to the membrane fusion protein (MFP) (TC 8.A.1) family.</text>
</comment>
<dbReference type="PANTHER" id="PTHR30386">
    <property type="entry name" value="MEMBRANE FUSION SUBUNIT OF EMRAB-TOLC MULTIDRUG EFFLUX PUMP"/>
    <property type="match status" value="1"/>
</dbReference>
<dbReference type="InterPro" id="IPR050739">
    <property type="entry name" value="MFP"/>
</dbReference>
<dbReference type="SUPFAM" id="SSF111369">
    <property type="entry name" value="HlyD-like secretion proteins"/>
    <property type="match status" value="1"/>
</dbReference>
<dbReference type="Gene3D" id="2.40.50.100">
    <property type="match status" value="1"/>
</dbReference>
<feature type="domain" description="AprE-like beta-barrel" evidence="11">
    <location>
        <begin position="351"/>
        <end position="439"/>
    </location>
</feature>
<evidence type="ECO:0000256" key="9">
    <source>
        <dbReference type="RuleBase" id="RU365093"/>
    </source>
</evidence>
<keyword evidence="6 9" id="KW-0812">Transmembrane</keyword>
<dbReference type="PANTHER" id="PTHR30386:SF27">
    <property type="entry name" value="MEMBRANE FUSION PROTEIN (MFP) FAMILY PROTEIN"/>
    <property type="match status" value="1"/>
</dbReference>
<evidence type="ECO:0000256" key="2">
    <source>
        <dbReference type="ARBA" id="ARBA00009477"/>
    </source>
</evidence>
<evidence type="ECO:0000256" key="3">
    <source>
        <dbReference type="ARBA" id="ARBA00022448"/>
    </source>
</evidence>
<keyword evidence="7 9" id="KW-1133">Transmembrane helix</keyword>
<evidence type="ECO:0000256" key="1">
    <source>
        <dbReference type="ARBA" id="ARBA00004377"/>
    </source>
</evidence>
<protein>
    <recommendedName>
        <fullName evidence="9">Membrane fusion protein (MFP) family protein</fullName>
    </recommendedName>
</protein>
<evidence type="ECO:0000259" key="10">
    <source>
        <dbReference type="Pfam" id="PF25994"/>
    </source>
</evidence>
<dbReference type="PROSITE" id="PS00543">
    <property type="entry name" value="HLYD_FAMILY"/>
    <property type="match status" value="1"/>
</dbReference>
<evidence type="ECO:0000256" key="7">
    <source>
        <dbReference type="ARBA" id="ARBA00022989"/>
    </source>
</evidence>
<reference evidence="12 13" key="1">
    <citation type="submission" date="2017-09" db="EMBL/GenBank/DDBJ databases">
        <title>Sphingomonas spermidinifaciens 9NM-10, whole genome shotgun sequence.</title>
        <authorList>
            <person name="Feng G."/>
            <person name="Zhu H."/>
        </authorList>
    </citation>
    <scope>NUCLEOTIDE SEQUENCE [LARGE SCALE GENOMIC DNA]</scope>
    <source>
        <strain evidence="12 13">9NM-10</strain>
    </source>
</reference>
<keyword evidence="5 9" id="KW-0997">Cell inner membrane</keyword>
<dbReference type="NCBIfam" id="TIGR01843">
    <property type="entry name" value="type_I_hlyD"/>
    <property type="match status" value="1"/>
</dbReference>
<evidence type="ECO:0000313" key="13">
    <source>
        <dbReference type="Proteomes" id="UP000218366"/>
    </source>
</evidence>
<organism evidence="12 13">
    <name type="scientific">Sphingomonas spermidinifaciens</name>
    <dbReference type="NCBI Taxonomy" id="1141889"/>
    <lineage>
        <taxon>Bacteria</taxon>
        <taxon>Pseudomonadati</taxon>
        <taxon>Pseudomonadota</taxon>
        <taxon>Alphaproteobacteria</taxon>
        <taxon>Sphingomonadales</taxon>
        <taxon>Sphingomonadaceae</taxon>
        <taxon>Sphingomonas</taxon>
    </lineage>
</organism>
<keyword evidence="13" id="KW-1185">Reference proteome</keyword>
<keyword evidence="3 9" id="KW-0813">Transport</keyword>
<dbReference type="Gene3D" id="2.40.30.170">
    <property type="match status" value="1"/>
</dbReference>
<feature type="domain" description="AprE-like long alpha-helical hairpin" evidence="10">
    <location>
        <begin position="124"/>
        <end position="305"/>
    </location>
</feature>
<proteinExistence type="inferred from homology"/>
<comment type="caution">
    <text evidence="12">The sequence shown here is derived from an EMBL/GenBank/DDBJ whole genome shotgun (WGS) entry which is preliminary data.</text>
</comment>
<dbReference type="Pfam" id="PF26002">
    <property type="entry name" value="Beta-barrel_AprE"/>
    <property type="match status" value="1"/>
</dbReference>
<feature type="transmembrane region" description="Helical" evidence="9">
    <location>
        <begin position="51"/>
        <end position="69"/>
    </location>
</feature>
<dbReference type="GO" id="GO:0009306">
    <property type="term" value="P:protein secretion"/>
    <property type="evidence" value="ECO:0007669"/>
    <property type="project" value="InterPro"/>
</dbReference>
<evidence type="ECO:0000256" key="4">
    <source>
        <dbReference type="ARBA" id="ARBA00022475"/>
    </source>
</evidence>
<dbReference type="OrthoDB" id="9810980at2"/>
<dbReference type="Proteomes" id="UP000218366">
    <property type="component" value="Unassembled WGS sequence"/>
</dbReference>
<keyword evidence="4 9" id="KW-1003">Cell membrane</keyword>
<dbReference type="InterPro" id="IPR010129">
    <property type="entry name" value="T1SS_HlyD"/>
</dbReference>
<keyword evidence="8 9" id="KW-0472">Membrane</keyword>
<dbReference type="InterPro" id="IPR058781">
    <property type="entry name" value="HH_AprE-like"/>
</dbReference>
<dbReference type="GO" id="GO:0005886">
    <property type="term" value="C:plasma membrane"/>
    <property type="evidence" value="ECO:0007669"/>
    <property type="project" value="UniProtKB-SubCell"/>
</dbReference>
<accession>A0A2A4B194</accession>
<sequence>MNAISRSAVMIRSAMLAERERERAYRMIREPEFLPAALEVLERPVSPTARVTAWLLIAALLATLAWLVFGRVDVVVSAPGSTSPQGSVKLVQAPDGGIIRRLLVREGDPVRKGQLLIELDPTQARAVVAQSRAELQGAALAYARAQAVVDALTTGRVVFRAPAGVAAEDAAAQRRLVEADLAALRAQTAEFEAARAASSADVAAANAQQRASAAALPKLDEQIAAIRKLTERGYAPRLRLVEMERQRAIEAGNARALAAQAARARAETARAASQLAKTGEGARQSALASLAEARTQLSVRQAEHRRAVEMEAHTRLRAPENGTVQQLAVHTVGGVVEPAKPLMVVVPEDALLIEAQLPNRDIAAVRAGSIADVKFDAYPFTRYGSARGRVVSVSKTSVADDKGRSFYIVRIALDSRHLTHDGQQVLLTSGLATTSDIRVGKRRLIDYLLEPVLDLSGTAGRER</sequence>
<dbReference type="PRINTS" id="PR01490">
    <property type="entry name" value="RTXTOXIND"/>
</dbReference>
<evidence type="ECO:0000313" key="12">
    <source>
        <dbReference type="EMBL" id="PCD01722.1"/>
    </source>
</evidence>
<evidence type="ECO:0000256" key="5">
    <source>
        <dbReference type="ARBA" id="ARBA00022519"/>
    </source>
</evidence>
<comment type="subcellular location">
    <subcellularLocation>
        <location evidence="1 9">Cell inner membrane</location>
        <topology evidence="1 9">Single-pass membrane protein</topology>
    </subcellularLocation>
</comment>
<dbReference type="RefSeq" id="WP_096344466.1">
    <property type="nucleotide sequence ID" value="NZ_NWMW01000003.1"/>
</dbReference>
<evidence type="ECO:0000256" key="6">
    <source>
        <dbReference type="ARBA" id="ARBA00022692"/>
    </source>
</evidence>
<dbReference type="InterPro" id="IPR058982">
    <property type="entry name" value="Beta-barrel_AprE"/>
</dbReference>
<evidence type="ECO:0000256" key="8">
    <source>
        <dbReference type="ARBA" id="ARBA00023136"/>
    </source>
</evidence>
<dbReference type="AlphaFoldDB" id="A0A2A4B194"/>
<gene>
    <name evidence="12" type="ORF">COC42_16555</name>
</gene>
<dbReference type="InterPro" id="IPR006144">
    <property type="entry name" value="Secretion_HlyD_CS"/>
</dbReference>
<dbReference type="Pfam" id="PF25994">
    <property type="entry name" value="HH_AprE"/>
    <property type="match status" value="1"/>
</dbReference>
<name>A0A2A4B194_9SPHN</name>
<dbReference type="EMBL" id="NWMW01000003">
    <property type="protein sequence ID" value="PCD01722.1"/>
    <property type="molecule type" value="Genomic_DNA"/>
</dbReference>